<keyword evidence="1" id="KW-0812">Transmembrane</keyword>
<protein>
    <submittedName>
        <fullName evidence="2">Uncharacterized protein</fullName>
    </submittedName>
</protein>
<organism evidence="2 3">
    <name type="scientific">Volvox reticuliferus</name>
    <dbReference type="NCBI Taxonomy" id="1737510"/>
    <lineage>
        <taxon>Eukaryota</taxon>
        <taxon>Viridiplantae</taxon>
        <taxon>Chlorophyta</taxon>
        <taxon>core chlorophytes</taxon>
        <taxon>Chlorophyceae</taxon>
        <taxon>CS clade</taxon>
        <taxon>Chlamydomonadales</taxon>
        <taxon>Volvocaceae</taxon>
        <taxon>Volvox</taxon>
    </lineage>
</organism>
<keyword evidence="3" id="KW-1185">Reference proteome</keyword>
<dbReference type="AlphaFoldDB" id="A0A8J4CLZ1"/>
<evidence type="ECO:0000313" key="3">
    <source>
        <dbReference type="Proteomes" id="UP000747110"/>
    </source>
</evidence>
<keyword evidence="1" id="KW-1133">Transmembrane helix</keyword>
<dbReference type="EMBL" id="BNCP01000024">
    <property type="protein sequence ID" value="GIL82465.1"/>
    <property type="molecule type" value="Genomic_DNA"/>
</dbReference>
<feature type="transmembrane region" description="Helical" evidence="1">
    <location>
        <begin position="105"/>
        <end position="124"/>
    </location>
</feature>
<keyword evidence="1" id="KW-0472">Membrane</keyword>
<accession>A0A8J4CLZ1</accession>
<dbReference type="Proteomes" id="UP000747110">
    <property type="component" value="Unassembled WGS sequence"/>
</dbReference>
<evidence type="ECO:0000313" key="2">
    <source>
        <dbReference type="EMBL" id="GIL82465.1"/>
    </source>
</evidence>
<name>A0A8J4CLZ1_9CHLO</name>
<sequence length="131" mass="13552">MNTTFRRVADPPLLSMHSTGAMASRLSTDVEKGSPVNTKACLSCESTLGSKMLYAVERTRDNGAALSRLTASKKRMDALWPVAEARSIQGRCGGRSGTSAQRPPAMQLGVAVAAAAVVGAMVGVSTSPPSD</sequence>
<gene>
    <name evidence="2" type="ORF">Vretifemale_11449</name>
</gene>
<proteinExistence type="predicted"/>
<reference evidence="2" key="1">
    <citation type="journal article" date="2021" name="Proc. Natl. Acad. Sci. U.S.A.">
        <title>Three genomes in the algal genus Volvox reveal the fate of a haploid sex-determining region after a transition to homothallism.</title>
        <authorList>
            <person name="Yamamoto K."/>
            <person name="Hamaji T."/>
            <person name="Kawai-Toyooka H."/>
            <person name="Matsuzaki R."/>
            <person name="Takahashi F."/>
            <person name="Nishimura Y."/>
            <person name="Kawachi M."/>
            <person name="Noguchi H."/>
            <person name="Minakuchi Y."/>
            <person name="Umen J.G."/>
            <person name="Toyoda A."/>
            <person name="Nozaki H."/>
        </authorList>
    </citation>
    <scope>NUCLEOTIDE SEQUENCE</scope>
    <source>
        <strain evidence="2">NIES-3786</strain>
    </source>
</reference>
<evidence type="ECO:0000256" key="1">
    <source>
        <dbReference type="SAM" id="Phobius"/>
    </source>
</evidence>
<comment type="caution">
    <text evidence="2">The sequence shown here is derived from an EMBL/GenBank/DDBJ whole genome shotgun (WGS) entry which is preliminary data.</text>
</comment>